<comment type="caution">
    <text evidence="1">The sequence shown here is derived from an EMBL/GenBank/DDBJ whole genome shotgun (WGS) entry which is preliminary data.</text>
</comment>
<evidence type="ECO:0000313" key="2">
    <source>
        <dbReference type="Proteomes" id="UP001519460"/>
    </source>
</evidence>
<feature type="non-terminal residue" evidence="1">
    <location>
        <position position="1"/>
    </location>
</feature>
<keyword evidence="2" id="KW-1185">Reference proteome</keyword>
<proteinExistence type="predicted"/>
<evidence type="ECO:0000313" key="1">
    <source>
        <dbReference type="EMBL" id="KAK7506571.1"/>
    </source>
</evidence>
<gene>
    <name evidence="1" type="ORF">BaRGS_00002046</name>
</gene>
<organism evidence="1 2">
    <name type="scientific">Batillaria attramentaria</name>
    <dbReference type="NCBI Taxonomy" id="370345"/>
    <lineage>
        <taxon>Eukaryota</taxon>
        <taxon>Metazoa</taxon>
        <taxon>Spiralia</taxon>
        <taxon>Lophotrochozoa</taxon>
        <taxon>Mollusca</taxon>
        <taxon>Gastropoda</taxon>
        <taxon>Caenogastropoda</taxon>
        <taxon>Sorbeoconcha</taxon>
        <taxon>Cerithioidea</taxon>
        <taxon>Batillariidae</taxon>
        <taxon>Batillaria</taxon>
    </lineage>
</organism>
<dbReference type="AlphaFoldDB" id="A0ABD0M4U9"/>
<name>A0ABD0M4U9_9CAEN</name>
<reference evidence="1 2" key="1">
    <citation type="journal article" date="2023" name="Sci. Data">
        <title>Genome assembly of the Korean intertidal mud-creeper Batillaria attramentaria.</title>
        <authorList>
            <person name="Patra A.K."/>
            <person name="Ho P.T."/>
            <person name="Jun S."/>
            <person name="Lee S.J."/>
            <person name="Kim Y."/>
            <person name="Won Y.J."/>
        </authorList>
    </citation>
    <scope>NUCLEOTIDE SEQUENCE [LARGE SCALE GENOMIC DNA]</scope>
    <source>
        <strain evidence="1">Wonlab-2016</strain>
    </source>
</reference>
<dbReference type="Proteomes" id="UP001519460">
    <property type="component" value="Unassembled WGS sequence"/>
</dbReference>
<protein>
    <submittedName>
        <fullName evidence="1">Uncharacterized protein</fullName>
    </submittedName>
</protein>
<accession>A0ABD0M4U9</accession>
<dbReference type="EMBL" id="JACVVK020000006">
    <property type="protein sequence ID" value="KAK7506571.1"/>
    <property type="molecule type" value="Genomic_DNA"/>
</dbReference>
<sequence>QDIKRNTMLLKVTNNIESGNLLGQPDLYFTNIRQHAEHGHGRDLVAVLNDIPVQTLHHEQTVVNYRHSTQLGPTHPVQANCTQSKQKLEISSQTDLQCSRLF</sequence>